<evidence type="ECO:0000313" key="2">
    <source>
        <dbReference type="Proteomes" id="UP000310108"/>
    </source>
</evidence>
<name>A0A4U6XLF5_9PEZI</name>
<comment type="caution">
    <text evidence="1">The sequence shown here is derived from an EMBL/GenBank/DDBJ whole genome shotgun (WGS) entry which is preliminary data.</text>
</comment>
<dbReference type="STRING" id="1306861.A0A4U6XLF5"/>
<gene>
    <name evidence="1" type="ORF">CTA1_2115</name>
</gene>
<dbReference type="OrthoDB" id="3629846at2759"/>
<keyword evidence="2" id="KW-1185">Reference proteome</keyword>
<evidence type="ECO:0000313" key="1">
    <source>
        <dbReference type="EMBL" id="TKW56481.1"/>
    </source>
</evidence>
<reference evidence="1 2" key="1">
    <citation type="journal article" date="2019" name="PLoS ONE">
        <title>Comparative genome analysis indicates high evolutionary potential of pathogenicity genes in Colletotrichum tanaceti.</title>
        <authorList>
            <person name="Lelwala R.V."/>
            <person name="Korhonen P.K."/>
            <person name="Young N.D."/>
            <person name="Scott J.B."/>
            <person name="Ades P.A."/>
            <person name="Gasser R.B."/>
            <person name="Taylor P.W.J."/>
        </authorList>
    </citation>
    <scope>NUCLEOTIDE SEQUENCE [LARGE SCALE GENOMIC DNA]</scope>
    <source>
        <strain evidence="1">BRIP57314</strain>
    </source>
</reference>
<dbReference type="EMBL" id="PJEX01000067">
    <property type="protein sequence ID" value="TKW56481.1"/>
    <property type="molecule type" value="Genomic_DNA"/>
</dbReference>
<organism evidence="1 2">
    <name type="scientific">Colletotrichum tanaceti</name>
    <dbReference type="NCBI Taxonomy" id="1306861"/>
    <lineage>
        <taxon>Eukaryota</taxon>
        <taxon>Fungi</taxon>
        <taxon>Dikarya</taxon>
        <taxon>Ascomycota</taxon>
        <taxon>Pezizomycotina</taxon>
        <taxon>Sordariomycetes</taxon>
        <taxon>Hypocreomycetidae</taxon>
        <taxon>Glomerellales</taxon>
        <taxon>Glomerellaceae</taxon>
        <taxon>Colletotrichum</taxon>
        <taxon>Colletotrichum destructivum species complex</taxon>
    </lineage>
</organism>
<dbReference type="AlphaFoldDB" id="A0A4U6XLF5"/>
<accession>A0A4U6XLF5</accession>
<protein>
    <submittedName>
        <fullName evidence="1">Uncharacterized protein</fullName>
    </submittedName>
</protein>
<proteinExistence type="predicted"/>
<dbReference type="Proteomes" id="UP000310108">
    <property type="component" value="Unassembled WGS sequence"/>
</dbReference>
<sequence>MPSEAFGLVWQRSPVGRNQSCFRTAPKPIVMKSKSPLTAFSASALLFSTAAAVEELWLSPGSFASKAPPAFFDNRTAELYTEAAAAPNATRSVRFKPFVDSGGSNLELDQDEWTWRVNVSEFKLPHLASNFSALDITDPTFFTTTYDLSWPPGGNISAALRGSNSPFCVTAYDYLFPPNVTNMYTEENTNSVDCEHILGEDCLTKLYFEGNNLDGDQCVTPPWNEIPECSGTLGAAAQFRPESGKQPFTFSLATADMNLDSDNNSLSDAQPVLSGESIWTFESGVINGTEAAREFSYATNRLQVFMFNNWIDIRNGRASRPNILCMRVNVTTTQGNGATASVSCRITTVIAVVVLTLFALLS</sequence>